<feature type="transmembrane region" description="Helical" evidence="10">
    <location>
        <begin position="278"/>
        <end position="302"/>
    </location>
</feature>
<feature type="transmembrane region" description="Helical" evidence="10">
    <location>
        <begin position="183"/>
        <end position="210"/>
    </location>
</feature>
<reference evidence="12" key="1">
    <citation type="submission" date="2020-11" db="EMBL/GenBank/DDBJ databases">
        <title>Complete genome sequence of a novel pathogenic Methylobacterium strain isolated from rice in Vietnam.</title>
        <authorList>
            <person name="Lai K."/>
            <person name="Okazaki S."/>
            <person name="Higashi K."/>
            <person name="Mori H."/>
            <person name="Toyoda A."/>
            <person name="Kurokawa K."/>
        </authorList>
    </citation>
    <scope>NUCLEOTIDE SEQUENCE</scope>
    <source>
        <strain evidence="12">VL1</strain>
    </source>
</reference>
<dbReference type="InterPro" id="IPR027417">
    <property type="entry name" value="P-loop_NTPase"/>
</dbReference>
<evidence type="ECO:0000256" key="6">
    <source>
        <dbReference type="ARBA" id="ARBA00022840"/>
    </source>
</evidence>
<evidence type="ECO:0000256" key="8">
    <source>
        <dbReference type="ARBA" id="ARBA00023136"/>
    </source>
</evidence>
<organism evidence="12 13">
    <name type="scientific">Methylobacterium indicum</name>
    <dbReference type="NCBI Taxonomy" id="1775910"/>
    <lineage>
        <taxon>Bacteria</taxon>
        <taxon>Pseudomonadati</taxon>
        <taxon>Pseudomonadota</taxon>
        <taxon>Alphaproteobacteria</taxon>
        <taxon>Hyphomicrobiales</taxon>
        <taxon>Methylobacteriaceae</taxon>
        <taxon>Methylobacterium</taxon>
    </lineage>
</organism>
<evidence type="ECO:0000313" key="12">
    <source>
        <dbReference type="EMBL" id="BCM81659.1"/>
    </source>
</evidence>
<dbReference type="Pfam" id="PF12399">
    <property type="entry name" value="BCA_ABC_TP_C"/>
    <property type="match status" value="1"/>
</dbReference>
<evidence type="ECO:0000256" key="1">
    <source>
        <dbReference type="ARBA" id="ARBA00004651"/>
    </source>
</evidence>
<dbReference type="PROSITE" id="PS50893">
    <property type="entry name" value="ABC_TRANSPORTER_2"/>
    <property type="match status" value="1"/>
</dbReference>
<feature type="transmembrane region" description="Helical" evidence="10">
    <location>
        <begin position="144"/>
        <end position="163"/>
    </location>
</feature>
<dbReference type="InterPro" id="IPR043428">
    <property type="entry name" value="LivM-like"/>
</dbReference>
<dbReference type="GO" id="GO:0015658">
    <property type="term" value="F:branched-chain amino acid transmembrane transporter activity"/>
    <property type="evidence" value="ECO:0007669"/>
    <property type="project" value="InterPro"/>
</dbReference>
<comment type="subcellular location">
    <subcellularLocation>
        <location evidence="1">Cell membrane</location>
        <topology evidence="1">Multi-pass membrane protein</topology>
    </subcellularLocation>
</comment>
<dbReference type="Pfam" id="PF02653">
    <property type="entry name" value="BPD_transp_2"/>
    <property type="match status" value="1"/>
</dbReference>
<dbReference type="Pfam" id="PF00005">
    <property type="entry name" value="ABC_tran"/>
    <property type="match status" value="1"/>
</dbReference>
<evidence type="ECO:0000256" key="2">
    <source>
        <dbReference type="ARBA" id="ARBA00022448"/>
    </source>
</evidence>
<feature type="transmembrane region" description="Helical" evidence="10">
    <location>
        <begin position="38"/>
        <end position="58"/>
    </location>
</feature>
<evidence type="ECO:0000259" key="11">
    <source>
        <dbReference type="PROSITE" id="PS50893"/>
    </source>
</evidence>
<gene>
    <name evidence="12" type="ORF">mvi_01200</name>
</gene>
<protein>
    <submittedName>
        <fullName evidence="12">Metal-dependent hydrolase</fullName>
    </submittedName>
</protein>
<dbReference type="EMBL" id="AP024145">
    <property type="protein sequence ID" value="BCM81659.1"/>
    <property type="molecule type" value="Genomic_DNA"/>
</dbReference>
<evidence type="ECO:0000256" key="5">
    <source>
        <dbReference type="ARBA" id="ARBA00022741"/>
    </source>
</evidence>
<dbReference type="GO" id="GO:0005886">
    <property type="term" value="C:plasma membrane"/>
    <property type="evidence" value="ECO:0007669"/>
    <property type="project" value="UniProtKB-SubCell"/>
</dbReference>
<keyword evidence="7 10" id="KW-1133">Transmembrane helix</keyword>
<feature type="transmembrane region" description="Helical" evidence="10">
    <location>
        <begin position="240"/>
        <end position="258"/>
    </location>
</feature>
<dbReference type="SMART" id="SM00382">
    <property type="entry name" value="AAA"/>
    <property type="match status" value="1"/>
</dbReference>
<dbReference type="AlphaFoldDB" id="A0A8H8WNX1"/>
<dbReference type="InterPro" id="IPR003439">
    <property type="entry name" value="ABC_transporter-like_ATP-bd"/>
</dbReference>
<dbReference type="KEGG" id="mind:mvi_01200"/>
<evidence type="ECO:0000313" key="13">
    <source>
        <dbReference type="Proteomes" id="UP000663508"/>
    </source>
</evidence>
<dbReference type="CDD" id="cd03219">
    <property type="entry name" value="ABC_Mj1267_LivG_branched"/>
    <property type="match status" value="1"/>
</dbReference>
<dbReference type="CDD" id="cd06581">
    <property type="entry name" value="TM_PBP1_LivM_like"/>
    <property type="match status" value="1"/>
</dbReference>
<evidence type="ECO:0000256" key="9">
    <source>
        <dbReference type="SAM" id="MobiDB-lite"/>
    </source>
</evidence>
<feature type="region of interest" description="Disordered" evidence="9">
    <location>
        <begin position="1"/>
        <end position="32"/>
    </location>
</feature>
<evidence type="ECO:0000256" key="7">
    <source>
        <dbReference type="ARBA" id="ARBA00022989"/>
    </source>
</evidence>
<keyword evidence="4 10" id="KW-0812">Transmembrane</keyword>
<dbReference type="RefSeq" id="WP_207180838.1">
    <property type="nucleotide sequence ID" value="NZ_AP024145.1"/>
</dbReference>
<accession>A0A8H8WNX1</accession>
<dbReference type="InterPro" id="IPR001851">
    <property type="entry name" value="ABC_transp_permease"/>
</dbReference>
<keyword evidence="3" id="KW-1003">Cell membrane</keyword>
<evidence type="ECO:0000256" key="4">
    <source>
        <dbReference type="ARBA" id="ARBA00022692"/>
    </source>
</evidence>
<dbReference type="Gene3D" id="3.40.50.300">
    <property type="entry name" value="P-loop containing nucleotide triphosphate hydrolases"/>
    <property type="match status" value="1"/>
</dbReference>
<keyword evidence="12" id="KW-0378">Hydrolase</keyword>
<dbReference type="GO" id="GO:0016887">
    <property type="term" value="F:ATP hydrolysis activity"/>
    <property type="evidence" value="ECO:0007669"/>
    <property type="project" value="InterPro"/>
</dbReference>
<dbReference type="Proteomes" id="UP000663508">
    <property type="component" value="Chromosome"/>
</dbReference>
<proteinExistence type="predicted"/>
<dbReference type="InterPro" id="IPR003593">
    <property type="entry name" value="AAA+_ATPase"/>
</dbReference>
<sequence length="623" mass="65559">MSSFSIPTTREEVASNVASVPQSPAPSPPRESIGVSPLVPRLGVAAAVALLALAPLVLQSFTVTLLNYIGVYALVALGLVLLTGIGGMVSFGQAAFVGVAAYATAWLTTRHAASPWLGLAFALALTGLLALMLGALTLRLKGHFLSLGTLAWGLSISFLFGTVDGLGNFNGISQIPPISLGPVSLAGTVPMFYLIWAVVGFCLLLSANLLGSRMGRAMRVLRGGNILAESLGIDAFRIRLALFVIAALLAALSGWLEAHLSRYVSPTPYGAGPGIEYLMMAIIGGAGSLFGAVVGAAVIALLKNAVQDWFPVLFPGAPGQLQVVAFATLFILFLQRSRDGLVPAFARFLPAVRREIPPPAAALERRVQPARGSVLLSVDGVQRRFGGLVAVKDVSFDVRAGEIVALIGPNGAGKSTMFNLLTGALKANKGRVVFAGEEISSRPQRAIARAGIARTFQHLKLRPHMTLLDNVLLGAHPRLQAGLVAGALTLRRGEEARARAEAMRLLERVGLGDRPFERAGNLPLGNQRVLEIARALAADPALLVLDEPAAGLRRQEKLALAALLRSLRAENLTVVLVEHDMEFVMGLCDRIVVMDFGSKIAEGLPAAIRNDARVQEAYLGGVA</sequence>
<feature type="domain" description="ABC transporter" evidence="11">
    <location>
        <begin position="376"/>
        <end position="621"/>
    </location>
</feature>
<feature type="transmembrane region" description="Helical" evidence="10">
    <location>
        <begin position="70"/>
        <end position="96"/>
    </location>
</feature>
<dbReference type="PANTHER" id="PTHR45772">
    <property type="entry name" value="CONSERVED COMPONENT OF ABC TRANSPORTER FOR NATURAL AMINO ACIDS-RELATED"/>
    <property type="match status" value="1"/>
</dbReference>
<dbReference type="FunFam" id="3.40.50.300:FF:000421">
    <property type="entry name" value="Branched-chain amino acid ABC transporter ATP-binding protein"/>
    <property type="match status" value="1"/>
</dbReference>
<dbReference type="PANTHER" id="PTHR45772:SF2">
    <property type="entry name" value="ABC TRANSPORTER ATP-BINDING PROTEIN"/>
    <property type="match status" value="1"/>
</dbReference>
<dbReference type="SUPFAM" id="SSF52540">
    <property type="entry name" value="P-loop containing nucleoside triphosphate hydrolases"/>
    <property type="match status" value="1"/>
</dbReference>
<dbReference type="GO" id="GO:0005524">
    <property type="term" value="F:ATP binding"/>
    <property type="evidence" value="ECO:0007669"/>
    <property type="project" value="UniProtKB-KW"/>
</dbReference>
<keyword evidence="6" id="KW-0067">ATP-binding</keyword>
<dbReference type="InterPro" id="IPR051120">
    <property type="entry name" value="ABC_AA/LPS_Transport"/>
</dbReference>
<keyword evidence="2" id="KW-0813">Transport</keyword>
<dbReference type="InterPro" id="IPR032823">
    <property type="entry name" value="BCA_ABC_TP_C"/>
</dbReference>
<keyword evidence="5" id="KW-0547">Nucleotide-binding</keyword>
<feature type="transmembrane region" description="Helical" evidence="10">
    <location>
        <begin position="309"/>
        <end position="334"/>
    </location>
</feature>
<evidence type="ECO:0000256" key="10">
    <source>
        <dbReference type="SAM" id="Phobius"/>
    </source>
</evidence>
<name>A0A8H8WNX1_9HYPH</name>
<feature type="transmembrane region" description="Helical" evidence="10">
    <location>
        <begin position="116"/>
        <end position="137"/>
    </location>
</feature>
<keyword evidence="8 10" id="KW-0472">Membrane</keyword>
<evidence type="ECO:0000256" key="3">
    <source>
        <dbReference type="ARBA" id="ARBA00022475"/>
    </source>
</evidence>